<reference evidence="8" key="1">
    <citation type="journal article" date="2014" name="Int. J. Syst. Evol. Microbiol.">
        <title>Complete genome sequence of Corynebacterium casei LMG S-19264T (=DSM 44701T), isolated from a smear-ripened cheese.</title>
        <authorList>
            <consortium name="US DOE Joint Genome Institute (JGI-PGF)"/>
            <person name="Walter F."/>
            <person name="Albersmeier A."/>
            <person name="Kalinowski J."/>
            <person name="Ruckert C."/>
        </authorList>
    </citation>
    <scope>NUCLEOTIDE SEQUENCE</scope>
    <source>
        <strain evidence="8">CGMCC 1.15966</strain>
    </source>
</reference>
<comment type="caution">
    <text evidence="8">The sequence shown here is derived from an EMBL/GenBank/DDBJ whole genome shotgun (WGS) entry which is preliminary data.</text>
</comment>
<dbReference type="InterPro" id="IPR015424">
    <property type="entry name" value="PyrdxlP-dep_Trfase"/>
</dbReference>
<evidence type="ECO:0000256" key="6">
    <source>
        <dbReference type="RuleBase" id="RU003693"/>
    </source>
</evidence>
<dbReference type="Pfam" id="PF00155">
    <property type="entry name" value="Aminotran_1_2"/>
    <property type="match status" value="1"/>
</dbReference>
<evidence type="ECO:0000313" key="9">
    <source>
        <dbReference type="Proteomes" id="UP000614460"/>
    </source>
</evidence>
<dbReference type="EMBL" id="BMKM01000017">
    <property type="protein sequence ID" value="GGE35288.1"/>
    <property type="molecule type" value="Genomic_DNA"/>
</dbReference>
<dbReference type="InterPro" id="IPR050087">
    <property type="entry name" value="AON_synthase_class-II"/>
</dbReference>
<dbReference type="Proteomes" id="UP000614460">
    <property type="component" value="Unassembled WGS sequence"/>
</dbReference>
<comment type="pathway">
    <text evidence="2">Lipid metabolism.</text>
</comment>
<organism evidence="8 9">
    <name type="scientific">Sphingobacterium cellulitidis</name>
    <dbReference type="NCBI Taxonomy" id="1768011"/>
    <lineage>
        <taxon>Bacteria</taxon>
        <taxon>Pseudomonadati</taxon>
        <taxon>Bacteroidota</taxon>
        <taxon>Sphingobacteriia</taxon>
        <taxon>Sphingobacteriales</taxon>
        <taxon>Sphingobacteriaceae</taxon>
        <taxon>Sphingobacterium</taxon>
    </lineage>
</organism>
<sequence length="372" mass="42368">MLPDLLSNLQQELDDREERGLLRTLSLKKDGIDFCSNDYLGFARSQDFRRKLLANLQHSPQSLQGSTGSRLITGNSEALMELEAYLAQVHQVESALIFPSGFNANLSLFSVLPKKEDTLLLDEKVHRSVFEGSRLSNAKRWKFRHNDLNHLEELLKKSTGRVWVAVESLYSMNGDFAALVEMVGLCSRYSAALIVDEAHAIGTFGLGLVNYYGLQEQVFATVVTYGKAMGQSGAAVLGSKTLIQYLINYSPSFIYSTGLPDFHALFIRSAYEFLEENEFLRKELQRKIRKFHQDENKELRQWLSPIIPIYIPEDDKLSQAHNFLREQGIISYPVKSPTVAKEEQMLRVILHSFNTEREIDLLKACIIKIQDE</sequence>
<dbReference type="GO" id="GO:0030170">
    <property type="term" value="F:pyridoxal phosphate binding"/>
    <property type="evidence" value="ECO:0007669"/>
    <property type="project" value="InterPro"/>
</dbReference>
<dbReference type="RefSeq" id="WP_182498317.1">
    <property type="nucleotide sequence ID" value="NZ_BMKM01000017.1"/>
</dbReference>
<dbReference type="Gene3D" id="3.40.640.10">
    <property type="entry name" value="Type I PLP-dependent aspartate aminotransferase-like (Major domain)"/>
    <property type="match status" value="1"/>
</dbReference>
<evidence type="ECO:0000256" key="3">
    <source>
        <dbReference type="ARBA" id="ARBA00010008"/>
    </source>
</evidence>
<comment type="cofactor">
    <cofactor evidence="1 6">
        <name>pyridoxal 5'-phosphate</name>
        <dbReference type="ChEBI" id="CHEBI:597326"/>
    </cofactor>
</comment>
<dbReference type="SUPFAM" id="SSF53383">
    <property type="entry name" value="PLP-dependent transferases"/>
    <property type="match status" value="1"/>
</dbReference>
<dbReference type="Gene3D" id="3.90.1150.10">
    <property type="entry name" value="Aspartate Aminotransferase, domain 1"/>
    <property type="match status" value="1"/>
</dbReference>
<evidence type="ECO:0000256" key="1">
    <source>
        <dbReference type="ARBA" id="ARBA00001933"/>
    </source>
</evidence>
<dbReference type="InterPro" id="IPR001917">
    <property type="entry name" value="Aminotrans_II_pyridoxalP_BS"/>
</dbReference>
<dbReference type="PANTHER" id="PTHR13693:SF77">
    <property type="entry name" value="8-AMINO-7-OXONONANOATE SYNTHASE"/>
    <property type="match status" value="1"/>
</dbReference>
<gene>
    <name evidence="8" type="primary">bioF_2</name>
    <name evidence="8" type="ORF">GCM10011516_36070</name>
</gene>
<feature type="domain" description="Aminotransferase class I/classII large" evidence="7">
    <location>
        <begin position="30"/>
        <end position="350"/>
    </location>
</feature>
<keyword evidence="9" id="KW-1185">Reference proteome</keyword>
<dbReference type="InterPro" id="IPR015421">
    <property type="entry name" value="PyrdxlP-dep_Trfase_major"/>
</dbReference>
<dbReference type="PANTHER" id="PTHR13693">
    <property type="entry name" value="CLASS II AMINOTRANSFERASE/8-AMINO-7-OXONONANOATE SYNTHASE"/>
    <property type="match status" value="1"/>
</dbReference>
<comment type="similarity">
    <text evidence="3">Belongs to the class-II pyridoxal-phosphate-dependent aminotransferase family. BioF subfamily.</text>
</comment>
<protein>
    <submittedName>
        <fullName evidence="8">8-amino-7-oxononanoate synthase</fullName>
    </submittedName>
</protein>
<evidence type="ECO:0000259" key="7">
    <source>
        <dbReference type="Pfam" id="PF00155"/>
    </source>
</evidence>
<dbReference type="InterPro" id="IPR015422">
    <property type="entry name" value="PyrdxlP-dep_Trfase_small"/>
</dbReference>
<evidence type="ECO:0000256" key="4">
    <source>
        <dbReference type="ARBA" id="ARBA00022679"/>
    </source>
</evidence>
<dbReference type="AlphaFoldDB" id="A0A8H9G222"/>
<dbReference type="PROSITE" id="PS00599">
    <property type="entry name" value="AA_TRANSFER_CLASS_2"/>
    <property type="match status" value="1"/>
</dbReference>
<dbReference type="GO" id="GO:0016740">
    <property type="term" value="F:transferase activity"/>
    <property type="evidence" value="ECO:0007669"/>
    <property type="project" value="UniProtKB-KW"/>
</dbReference>
<evidence type="ECO:0000256" key="2">
    <source>
        <dbReference type="ARBA" id="ARBA00005189"/>
    </source>
</evidence>
<name>A0A8H9G222_9SPHI</name>
<reference evidence="8" key="2">
    <citation type="submission" date="2020-09" db="EMBL/GenBank/DDBJ databases">
        <authorList>
            <person name="Sun Q."/>
            <person name="Zhou Y."/>
        </authorList>
    </citation>
    <scope>NUCLEOTIDE SEQUENCE</scope>
    <source>
        <strain evidence="8">CGMCC 1.15966</strain>
    </source>
</reference>
<accession>A0A8H9G222</accession>
<evidence type="ECO:0000256" key="5">
    <source>
        <dbReference type="ARBA" id="ARBA00022898"/>
    </source>
</evidence>
<keyword evidence="5 6" id="KW-0663">Pyridoxal phosphate</keyword>
<evidence type="ECO:0000313" key="8">
    <source>
        <dbReference type="EMBL" id="GGE35288.1"/>
    </source>
</evidence>
<proteinExistence type="inferred from homology"/>
<keyword evidence="4" id="KW-0808">Transferase</keyword>
<dbReference type="InterPro" id="IPR004839">
    <property type="entry name" value="Aminotransferase_I/II_large"/>
</dbReference>